<evidence type="ECO:0000313" key="2">
    <source>
        <dbReference type="Proteomes" id="UP001150603"/>
    </source>
</evidence>
<organism evidence="1 2">
    <name type="scientific">Linderina macrospora</name>
    <dbReference type="NCBI Taxonomy" id="4868"/>
    <lineage>
        <taxon>Eukaryota</taxon>
        <taxon>Fungi</taxon>
        <taxon>Fungi incertae sedis</taxon>
        <taxon>Zoopagomycota</taxon>
        <taxon>Kickxellomycotina</taxon>
        <taxon>Kickxellomycetes</taxon>
        <taxon>Kickxellales</taxon>
        <taxon>Kickxellaceae</taxon>
        <taxon>Linderina</taxon>
    </lineage>
</organism>
<sequence length="295" mass="31079">MSNRSGSSNNSSIIGLMPSPAMKRAASIRMTSNFSPLTVPSTPGSTTQQRHPKLPASLGSDPGVGVGADSPSPMSSRPESAASSTGFSADSESSAPLTQASRSGSSLSRFDGDDNDLENGYDDYDPGFGAADDYPPHTVVNIADADQLQRSLSCSQSGSPSAEPHYSLHGRTSFGTSGWGRIASSPSEEDYADKENQVLGDADGSPSHGYFDEFEFLDHADAASVISQEEQDIGDNLLQDEEFEDAAVVMDRLDLNRSPSPISDIGTHMHSDIRPRRLFASSSSSSEDEVSDSAS</sequence>
<feature type="non-terminal residue" evidence="1">
    <location>
        <position position="295"/>
    </location>
</feature>
<accession>A0ACC1IXB2</accession>
<dbReference type="Proteomes" id="UP001150603">
    <property type="component" value="Unassembled WGS sequence"/>
</dbReference>
<name>A0ACC1IXB2_9FUNG</name>
<protein>
    <submittedName>
        <fullName evidence="1">Uncharacterized protein</fullName>
    </submittedName>
</protein>
<gene>
    <name evidence="1" type="ORF">FBU59_007325</name>
</gene>
<reference evidence="1" key="1">
    <citation type="submission" date="2022-07" db="EMBL/GenBank/DDBJ databases">
        <title>Phylogenomic reconstructions and comparative analyses of Kickxellomycotina fungi.</title>
        <authorList>
            <person name="Reynolds N.K."/>
            <person name="Stajich J.E."/>
            <person name="Barry K."/>
            <person name="Grigoriev I.V."/>
            <person name="Crous P."/>
            <person name="Smith M.E."/>
        </authorList>
    </citation>
    <scope>NUCLEOTIDE SEQUENCE</scope>
    <source>
        <strain evidence="1">NRRL 5244</strain>
    </source>
</reference>
<comment type="caution">
    <text evidence="1">The sequence shown here is derived from an EMBL/GenBank/DDBJ whole genome shotgun (WGS) entry which is preliminary data.</text>
</comment>
<dbReference type="EMBL" id="JANBPW010006962">
    <property type="protein sequence ID" value="KAJ1926323.1"/>
    <property type="molecule type" value="Genomic_DNA"/>
</dbReference>
<keyword evidence="2" id="KW-1185">Reference proteome</keyword>
<proteinExistence type="predicted"/>
<evidence type="ECO:0000313" key="1">
    <source>
        <dbReference type="EMBL" id="KAJ1926323.1"/>
    </source>
</evidence>